<organism evidence="2 3">
    <name type="scientific">Brevundimonas bullata</name>
    <dbReference type="NCBI Taxonomy" id="13160"/>
    <lineage>
        <taxon>Bacteria</taxon>
        <taxon>Pseudomonadati</taxon>
        <taxon>Pseudomonadota</taxon>
        <taxon>Alphaproteobacteria</taxon>
        <taxon>Caulobacterales</taxon>
        <taxon>Caulobacteraceae</taxon>
        <taxon>Brevundimonas</taxon>
    </lineage>
</organism>
<dbReference type="InterPro" id="IPR037066">
    <property type="entry name" value="Plug_dom_sf"/>
</dbReference>
<accession>A0A7W7IPR9</accession>
<gene>
    <name evidence="2" type="ORF">HNP32_002022</name>
</gene>
<dbReference type="Gene3D" id="2.170.130.10">
    <property type="entry name" value="TonB-dependent receptor, plug domain"/>
    <property type="match status" value="1"/>
</dbReference>
<reference evidence="2 3" key="1">
    <citation type="submission" date="2020-08" db="EMBL/GenBank/DDBJ databases">
        <title>Functional genomics of gut bacteria from endangered species of beetles.</title>
        <authorList>
            <person name="Carlos-Shanley C."/>
        </authorList>
    </citation>
    <scope>NUCLEOTIDE SEQUENCE [LARGE SCALE GENOMIC DNA]</scope>
    <source>
        <strain evidence="2 3">S00123</strain>
    </source>
</reference>
<proteinExistence type="predicted"/>
<dbReference type="SUPFAM" id="SSF53955">
    <property type="entry name" value="Lysozyme-like"/>
    <property type="match status" value="1"/>
</dbReference>
<dbReference type="SUPFAM" id="SSF56935">
    <property type="entry name" value="Porins"/>
    <property type="match status" value="1"/>
</dbReference>
<dbReference type="Pfam" id="PF07715">
    <property type="entry name" value="Plug"/>
    <property type="match status" value="1"/>
</dbReference>
<keyword evidence="2" id="KW-0675">Receptor</keyword>
<comment type="caution">
    <text evidence="2">The sequence shown here is derived from an EMBL/GenBank/DDBJ whole genome shotgun (WGS) entry which is preliminary data.</text>
</comment>
<dbReference type="Proteomes" id="UP000539957">
    <property type="component" value="Unassembled WGS sequence"/>
</dbReference>
<dbReference type="InterPro" id="IPR023346">
    <property type="entry name" value="Lysozyme-like_dom_sf"/>
</dbReference>
<evidence type="ECO:0000313" key="3">
    <source>
        <dbReference type="Proteomes" id="UP000539957"/>
    </source>
</evidence>
<sequence>MLSEAGLEFRRTEADVLVLFDPLVSSDLRGSATTVDDVVVTGSLIRGLEQGSSPVIVIDRNQIDRDGHATVAQALAALPQNFGGSANEAAIDAGADRTAGNSTYANGVNLRGLGSDATLVLINGRRLAGTGISGDFTDLSSIPASAVKRIDVLLDGASALYNAGPQRVARLGRIPEIAETRAYVFAVTECFLALSAGRRIRSRNDCSSPGSSP</sequence>
<evidence type="ECO:0000259" key="1">
    <source>
        <dbReference type="Pfam" id="PF07715"/>
    </source>
</evidence>
<dbReference type="InterPro" id="IPR012910">
    <property type="entry name" value="Plug_dom"/>
</dbReference>
<protein>
    <submittedName>
        <fullName evidence="2">Outer membrane receptor for ferrienterochelin and colicin</fullName>
    </submittedName>
</protein>
<name>A0A7W7IPR9_9CAUL</name>
<feature type="domain" description="TonB-dependent receptor plug" evidence="1">
    <location>
        <begin position="52"/>
        <end position="164"/>
    </location>
</feature>
<dbReference type="PANTHER" id="PTHR47234">
    <property type="match status" value="1"/>
</dbReference>
<dbReference type="AlphaFoldDB" id="A0A7W7IPR9"/>
<evidence type="ECO:0000313" key="2">
    <source>
        <dbReference type="EMBL" id="MBB4798278.1"/>
    </source>
</evidence>
<dbReference type="EMBL" id="JACHKY010000003">
    <property type="protein sequence ID" value="MBB4798278.1"/>
    <property type="molecule type" value="Genomic_DNA"/>
</dbReference>
<dbReference type="PANTHER" id="PTHR47234:SF3">
    <property type="entry name" value="SECRETIN_TONB SHORT N-TERMINAL DOMAIN-CONTAINING PROTEIN"/>
    <property type="match status" value="1"/>
</dbReference>
<keyword evidence="3" id="KW-1185">Reference proteome</keyword>